<keyword evidence="4" id="KW-1185">Reference proteome</keyword>
<sequence>MKAHSVAPSSTHDQGKGLLAPTAATILLSSFGKYATIALGGFCASLVAVDIIGNNWEFNKFVGDAKHFFTPLLNINTTDDLISKFNFPAASSPLSASNVGRWMVQTVVDQVHHDNHLYHLTMSQHLIQDPTNDVCGALAKTYIVTNAIVGSVVHLGTVQDQITFIRGNTLTHLFGSTKTDPQASAGDNATTLTAMGYVPGRVGLDMHLTTSVQVPPPGQSIAANVTMYTFYAKAFCSGCNPGTELGMDTCAVVYSYNDTTNALVVRSSQAIYGMYHVLGFTFQKRLGAGLSIGIRILCLTFAVVTFGASQKTVRWTDPLSLDSWNKRLLHLLIPPIYRHSNHALQFLYFYFNSDLIVLFYSAAILMDEDIAMVYARVMHRWAKPAGFNIWTNLRLWALGLRWLWFNLALLKLLKYLLHFVVATRYSGANKVMGLLNFSQIPYVYLTVCVLMARTDYIEHGNSVRVDLTSATQDLDTVYVVFGDSWYIRALPSLLALMFANLVAVLAIDRFVSRRWWRIVAKNTLGRQFLFNSTSILSDLQLPMDDGGVYSTATVKARTLCTLHWFFTSHLTCFGLPEDPALIRKLTSSKVATSRTSHSKGQSKMKPKVESTSVVPFAEVASMLLAIPEADLEEVKLQSNGPTQGTAPVETIHLLVQDDEGHMHLFDSAKREVQSLSVEVKILNDSIFRIA</sequence>
<keyword evidence="1" id="KW-0812">Transmembrane</keyword>
<dbReference type="AlphaFoldDB" id="A0A485KIE4"/>
<proteinExistence type="predicted"/>
<evidence type="ECO:0000313" key="4">
    <source>
        <dbReference type="Proteomes" id="UP000332933"/>
    </source>
</evidence>
<dbReference type="EMBL" id="CAADRA010004103">
    <property type="protein sequence ID" value="VFT84417.1"/>
    <property type="molecule type" value="Genomic_DNA"/>
</dbReference>
<evidence type="ECO:0000313" key="3">
    <source>
        <dbReference type="EMBL" id="VFT84417.1"/>
    </source>
</evidence>
<accession>A0A485KIE4</accession>
<evidence type="ECO:0000256" key="1">
    <source>
        <dbReference type="SAM" id="Phobius"/>
    </source>
</evidence>
<protein>
    <submittedName>
        <fullName evidence="3">Aste57867_7508 protein</fullName>
    </submittedName>
</protein>
<dbReference type="OrthoDB" id="74270at2759"/>
<evidence type="ECO:0000313" key="2">
    <source>
        <dbReference type="EMBL" id="KAF0703830.1"/>
    </source>
</evidence>
<feature type="transmembrane region" description="Helical" evidence="1">
    <location>
        <begin position="485"/>
        <end position="507"/>
    </location>
</feature>
<organism evidence="3 4">
    <name type="scientific">Aphanomyces stellatus</name>
    <dbReference type="NCBI Taxonomy" id="120398"/>
    <lineage>
        <taxon>Eukaryota</taxon>
        <taxon>Sar</taxon>
        <taxon>Stramenopiles</taxon>
        <taxon>Oomycota</taxon>
        <taxon>Saprolegniomycetes</taxon>
        <taxon>Saprolegniales</taxon>
        <taxon>Verrucalvaceae</taxon>
        <taxon>Aphanomyces</taxon>
    </lineage>
</organism>
<feature type="transmembrane region" description="Helical" evidence="1">
    <location>
        <begin position="434"/>
        <end position="452"/>
    </location>
</feature>
<reference evidence="3 4" key="1">
    <citation type="submission" date="2019-03" db="EMBL/GenBank/DDBJ databases">
        <authorList>
            <person name="Gaulin E."/>
            <person name="Dumas B."/>
        </authorList>
    </citation>
    <scope>NUCLEOTIDE SEQUENCE [LARGE SCALE GENOMIC DNA]</scope>
    <source>
        <strain evidence="3">CBS 568.67</strain>
    </source>
</reference>
<keyword evidence="1" id="KW-1133">Transmembrane helix</keyword>
<dbReference type="Proteomes" id="UP000332933">
    <property type="component" value="Unassembled WGS sequence"/>
</dbReference>
<dbReference type="EMBL" id="VJMH01004091">
    <property type="protein sequence ID" value="KAF0703830.1"/>
    <property type="molecule type" value="Genomic_DNA"/>
</dbReference>
<feature type="transmembrane region" description="Helical" evidence="1">
    <location>
        <begin position="346"/>
        <end position="366"/>
    </location>
</feature>
<feature type="transmembrane region" description="Helical" evidence="1">
    <location>
        <begin position="402"/>
        <end position="422"/>
    </location>
</feature>
<name>A0A485KIE4_9STRA</name>
<gene>
    <name evidence="3" type="primary">Aste57867_7508</name>
    <name evidence="2" type="ORF">As57867_007482</name>
    <name evidence="3" type="ORF">ASTE57867_7508</name>
</gene>
<feature type="transmembrane region" description="Helical" evidence="1">
    <location>
        <begin position="286"/>
        <end position="308"/>
    </location>
</feature>
<reference evidence="2" key="2">
    <citation type="submission" date="2019-06" db="EMBL/GenBank/DDBJ databases">
        <title>Genomics analysis of Aphanomyces spp. identifies a new class of oomycete effector associated with host adaptation.</title>
        <authorList>
            <person name="Gaulin E."/>
        </authorList>
    </citation>
    <scope>NUCLEOTIDE SEQUENCE</scope>
    <source>
        <strain evidence="2">CBS 578.67</strain>
    </source>
</reference>
<keyword evidence="1" id="KW-0472">Membrane</keyword>